<dbReference type="InterPro" id="IPR032675">
    <property type="entry name" value="LRR_dom_sf"/>
</dbReference>
<accession>A0A8D1LQJ6</accession>
<gene>
    <name evidence="4" type="primary">LOC100517830</name>
</gene>
<dbReference type="GO" id="GO:0045892">
    <property type="term" value="P:negative regulation of DNA-templated transcription"/>
    <property type="evidence" value="ECO:0007669"/>
    <property type="project" value="InterPro"/>
</dbReference>
<proteinExistence type="inferred from homology"/>
<dbReference type="Proteomes" id="UP000694571">
    <property type="component" value="Unplaced"/>
</dbReference>
<keyword evidence="3" id="KW-0677">Repeat</keyword>
<comment type="similarity">
    <text evidence="1">Belongs to the PRAME family.</text>
</comment>
<dbReference type="PANTHER" id="PTHR14224:SF102">
    <property type="match status" value="1"/>
</dbReference>
<evidence type="ECO:0000313" key="4">
    <source>
        <dbReference type="Ensembl" id="ENSSSCP00050011600.1"/>
    </source>
</evidence>
<dbReference type="PIRSF" id="PIRSF038286">
    <property type="entry name" value="PRAME"/>
    <property type="match status" value="1"/>
</dbReference>
<keyword evidence="2" id="KW-0433">Leucine-rich repeat</keyword>
<evidence type="ECO:0000256" key="2">
    <source>
        <dbReference type="ARBA" id="ARBA00022614"/>
    </source>
</evidence>
<dbReference type="AlphaFoldDB" id="A0A8D1LQJ6"/>
<sequence length="490" mass="55754">ALNRFLRGVGRPLRMNVRTPPRLLDLAESSLLRNEALAISALDSLPRELFPALFMKAFYRRRSQTLKAMVQAWPFVRLPLGGLKDVARVRVGRPIQAVLEGVDVLLAQKVRPRGCNLQVLDLRSTGQNFWIMWSGSSDDVYSRSQMAPVAEVRSRTKQPVAPLDVFIDLCLKKRTLDHFTTYLLSWVERRKISIHLCCKKLKISAMPMENIMKVLAQVQLDCIQEVQVNCTWQLSTLAAFAPLLGQMINVQRLYLSHIHRSALEEKEQQHVVQFTSQFLRLHHLRDLYMDSPVFLKGHLDQILRNPLDNLIITNCQLTESDLTHLSQWPHISRLKGLDLSGITLTQFTPDLQVLLEEVASNLEELNLEQCGIMDSQLEAILPALSRCSQLRTISLCGNLLSMAIMEKLLGHTARLSSLKEEFYPAPRESFSSGGALHLGRLAQLKAQLIEMMRGFGGPRTIWLSSSPCPRWGNKTFYHEEPFLYHCYTPA</sequence>
<dbReference type="GO" id="GO:0008284">
    <property type="term" value="P:positive regulation of cell population proliferation"/>
    <property type="evidence" value="ECO:0007669"/>
    <property type="project" value="InterPro"/>
</dbReference>
<dbReference type="PANTHER" id="PTHR14224">
    <property type="entry name" value="SIMILAR TO PREFERENTIALLY EXPRESSED ANTIGEN IN MELANOMA-LIKE 3"/>
    <property type="match status" value="1"/>
</dbReference>
<dbReference type="FunFam" id="3.80.10.10:FF:000435">
    <property type="entry name" value="Uncharacterized protein"/>
    <property type="match status" value="1"/>
</dbReference>
<dbReference type="InterPro" id="IPR050694">
    <property type="entry name" value="LRRC14/PRAME"/>
</dbReference>
<reference evidence="4" key="1">
    <citation type="submission" date="2025-08" db="UniProtKB">
        <authorList>
            <consortium name="Ensembl"/>
        </authorList>
    </citation>
    <scope>IDENTIFICATION</scope>
</reference>
<evidence type="ECO:0000256" key="1">
    <source>
        <dbReference type="ARBA" id="ARBA00009608"/>
    </source>
</evidence>
<organism evidence="4 5">
    <name type="scientific">Sus scrofa</name>
    <name type="common">Pig</name>
    <dbReference type="NCBI Taxonomy" id="9823"/>
    <lineage>
        <taxon>Eukaryota</taxon>
        <taxon>Metazoa</taxon>
        <taxon>Chordata</taxon>
        <taxon>Craniata</taxon>
        <taxon>Vertebrata</taxon>
        <taxon>Euteleostomi</taxon>
        <taxon>Mammalia</taxon>
        <taxon>Eutheria</taxon>
        <taxon>Laurasiatheria</taxon>
        <taxon>Artiodactyla</taxon>
        <taxon>Suina</taxon>
        <taxon>Suidae</taxon>
        <taxon>Sus</taxon>
    </lineage>
</organism>
<dbReference type="Ensembl" id="ENSSSCT00050028043.1">
    <property type="protein sequence ID" value="ENSSSCP00050011600.1"/>
    <property type="gene ID" value="ENSSSCG00050020762.1"/>
</dbReference>
<protein>
    <submittedName>
        <fullName evidence="4">Uncharacterized protein</fullName>
    </submittedName>
</protein>
<evidence type="ECO:0000313" key="5">
    <source>
        <dbReference type="Proteomes" id="UP000694571"/>
    </source>
</evidence>
<dbReference type="InterPro" id="IPR026271">
    <property type="entry name" value="PRAME"/>
</dbReference>
<name>A0A8D1LQJ6_PIG</name>
<dbReference type="Gene3D" id="3.80.10.10">
    <property type="entry name" value="Ribonuclease Inhibitor"/>
    <property type="match status" value="1"/>
</dbReference>
<dbReference type="SUPFAM" id="SSF52047">
    <property type="entry name" value="RNI-like"/>
    <property type="match status" value="1"/>
</dbReference>
<evidence type="ECO:0000256" key="3">
    <source>
        <dbReference type="ARBA" id="ARBA00022737"/>
    </source>
</evidence>
<dbReference type="GO" id="GO:0045596">
    <property type="term" value="P:negative regulation of cell differentiation"/>
    <property type="evidence" value="ECO:0007669"/>
    <property type="project" value="InterPro"/>
</dbReference>
<dbReference type="GO" id="GO:0043066">
    <property type="term" value="P:negative regulation of apoptotic process"/>
    <property type="evidence" value="ECO:0007669"/>
    <property type="project" value="InterPro"/>
</dbReference>